<gene>
    <name evidence="2" type="ORF">O0R41_19375</name>
</gene>
<organism evidence="2 3">
    <name type="scientific">Sphingobium naphthae</name>
    <dbReference type="NCBI Taxonomy" id="1886786"/>
    <lineage>
        <taxon>Bacteria</taxon>
        <taxon>Pseudomonadati</taxon>
        <taxon>Pseudomonadota</taxon>
        <taxon>Alphaproteobacteria</taxon>
        <taxon>Sphingomonadales</taxon>
        <taxon>Sphingomonadaceae</taxon>
        <taxon>Sphingobium</taxon>
    </lineage>
</organism>
<dbReference type="Pfam" id="PF13356">
    <property type="entry name" value="Arm-DNA-bind_3"/>
    <property type="match status" value="1"/>
</dbReference>
<dbReference type="GO" id="GO:0003677">
    <property type="term" value="F:DNA binding"/>
    <property type="evidence" value="ECO:0007669"/>
    <property type="project" value="UniProtKB-KW"/>
</dbReference>
<evidence type="ECO:0000313" key="2">
    <source>
        <dbReference type="EMBL" id="MDV5825770.1"/>
    </source>
</evidence>
<comment type="caution">
    <text evidence="2">The sequence shown here is derived from an EMBL/GenBank/DDBJ whole genome shotgun (WGS) entry which is preliminary data.</text>
</comment>
<name>A0ABU4A208_9SPHN</name>
<accession>A0ABU4A208</accession>
<protein>
    <submittedName>
        <fullName evidence="2">Arm DNA-binding domain-containing protein</fullName>
    </submittedName>
</protein>
<evidence type="ECO:0000313" key="3">
    <source>
        <dbReference type="Proteomes" id="UP001185984"/>
    </source>
</evidence>
<keyword evidence="3" id="KW-1185">Reference proteome</keyword>
<proteinExistence type="predicted"/>
<dbReference type="InterPro" id="IPR025166">
    <property type="entry name" value="Integrase_DNA_bind_dom"/>
</dbReference>
<dbReference type="Proteomes" id="UP001185984">
    <property type="component" value="Unassembled WGS sequence"/>
</dbReference>
<dbReference type="EMBL" id="JAPTHD010000020">
    <property type="protein sequence ID" value="MDV5825770.1"/>
    <property type="molecule type" value="Genomic_DNA"/>
</dbReference>
<reference evidence="3" key="1">
    <citation type="journal article" date="2022" name="J Environ Chem Eng">
        <title>Biodegradation of petroleum oil using a constructed nonpathogenic and heavy metal-tolerant bacterial consortium isolated from marine sponges.</title>
        <authorList>
            <person name="Dechsakulwatana C."/>
            <person name="Rungsihiranrut A."/>
            <person name="Muangchinda C."/>
            <person name="Ningthoujam R."/>
            <person name="Klankeo P."/>
            <person name="Pinyakong O."/>
        </authorList>
    </citation>
    <scope>NUCLEOTIDE SEQUENCE [LARGE SCALE GENOMIC DNA]</scope>
    <source>
        <strain evidence="3">MO2-4</strain>
    </source>
</reference>
<keyword evidence="2" id="KW-0238">DNA-binding</keyword>
<evidence type="ECO:0000259" key="1">
    <source>
        <dbReference type="Pfam" id="PF13356"/>
    </source>
</evidence>
<sequence length="52" mass="6088">MNYRFLGRQKTLSFGNYPDVFLAKAREKRSEARGALADGRDLTKVRKEKIRE</sequence>
<feature type="domain" description="Integrase DNA-binding" evidence="1">
    <location>
        <begin position="1"/>
        <end position="49"/>
    </location>
</feature>
<dbReference type="InterPro" id="IPR038488">
    <property type="entry name" value="Integrase_DNA-bd_sf"/>
</dbReference>
<dbReference type="Gene3D" id="3.30.160.390">
    <property type="entry name" value="Integrase, DNA-binding domain"/>
    <property type="match status" value="1"/>
</dbReference>
<dbReference type="RefSeq" id="WP_317518090.1">
    <property type="nucleotide sequence ID" value="NZ_JAPTHD010000020.1"/>
</dbReference>